<dbReference type="Proteomes" id="UP001314170">
    <property type="component" value="Unassembled WGS sequence"/>
</dbReference>
<gene>
    <name evidence="1" type="ORF">DCAF_LOCUS12448</name>
</gene>
<evidence type="ECO:0000313" key="2">
    <source>
        <dbReference type="Proteomes" id="UP001314170"/>
    </source>
</evidence>
<dbReference type="EMBL" id="CAWUPB010001087">
    <property type="protein sequence ID" value="CAK7337414.1"/>
    <property type="molecule type" value="Genomic_DNA"/>
</dbReference>
<protein>
    <recommendedName>
        <fullName evidence="3">Maturase K</fullName>
    </recommendedName>
</protein>
<keyword evidence="2" id="KW-1185">Reference proteome</keyword>
<evidence type="ECO:0008006" key="3">
    <source>
        <dbReference type="Google" id="ProtNLM"/>
    </source>
</evidence>
<sequence length="97" mass="10969">MPHESLEAITNTFDHCLASFGYVIGRGKSGQVFSLIRTLLPSARLAFKIRKSRKLEKEESIIAIFTTDYSYFPRHAHISISNRPSLDLVTSNESLQI</sequence>
<accession>A0AAV1RL91</accession>
<comment type="caution">
    <text evidence="1">The sequence shown here is derived from an EMBL/GenBank/DDBJ whole genome shotgun (WGS) entry which is preliminary data.</text>
</comment>
<reference evidence="1 2" key="1">
    <citation type="submission" date="2024-01" db="EMBL/GenBank/DDBJ databases">
        <authorList>
            <person name="Waweru B."/>
        </authorList>
    </citation>
    <scope>NUCLEOTIDE SEQUENCE [LARGE SCALE GENOMIC DNA]</scope>
</reference>
<proteinExistence type="predicted"/>
<evidence type="ECO:0000313" key="1">
    <source>
        <dbReference type="EMBL" id="CAK7337414.1"/>
    </source>
</evidence>
<name>A0AAV1RL91_9ROSI</name>
<organism evidence="1 2">
    <name type="scientific">Dovyalis caffra</name>
    <dbReference type="NCBI Taxonomy" id="77055"/>
    <lineage>
        <taxon>Eukaryota</taxon>
        <taxon>Viridiplantae</taxon>
        <taxon>Streptophyta</taxon>
        <taxon>Embryophyta</taxon>
        <taxon>Tracheophyta</taxon>
        <taxon>Spermatophyta</taxon>
        <taxon>Magnoliopsida</taxon>
        <taxon>eudicotyledons</taxon>
        <taxon>Gunneridae</taxon>
        <taxon>Pentapetalae</taxon>
        <taxon>rosids</taxon>
        <taxon>fabids</taxon>
        <taxon>Malpighiales</taxon>
        <taxon>Salicaceae</taxon>
        <taxon>Flacourtieae</taxon>
        <taxon>Dovyalis</taxon>
    </lineage>
</organism>
<dbReference type="AlphaFoldDB" id="A0AAV1RL91"/>